<proteinExistence type="predicted"/>
<name>A0A0A9FMC5_ARUDO</name>
<dbReference type="EMBL" id="GBRH01184389">
    <property type="protein sequence ID" value="JAE13507.1"/>
    <property type="molecule type" value="Transcribed_RNA"/>
</dbReference>
<organism evidence="1">
    <name type="scientific">Arundo donax</name>
    <name type="common">Giant reed</name>
    <name type="synonym">Donax arundinaceus</name>
    <dbReference type="NCBI Taxonomy" id="35708"/>
    <lineage>
        <taxon>Eukaryota</taxon>
        <taxon>Viridiplantae</taxon>
        <taxon>Streptophyta</taxon>
        <taxon>Embryophyta</taxon>
        <taxon>Tracheophyta</taxon>
        <taxon>Spermatophyta</taxon>
        <taxon>Magnoliopsida</taxon>
        <taxon>Liliopsida</taxon>
        <taxon>Poales</taxon>
        <taxon>Poaceae</taxon>
        <taxon>PACMAD clade</taxon>
        <taxon>Arundinoideae</taxon>
        <taxon>Arundineae</taxon>
        <taxon>Arundo</taxon>
    </lineage>
</organism>
<protein>
    <submittedName>
        <fullName evidence="1">Uncharacterized protein</fullName>
    </submittedName>
</protein>
<reference evidence="1" key="1">
    <citation type="submission" date="2014-09" db="EMBL/GenBank/DDBJ databases">
        <authorList>
            <person name="Magalhaes I.L.F."/>
            <person name="Oliveira U."/>
            <person name="Santos F.R."/>
            <person name="Vidigal T.H.D.A."/>
            <person name="Brescovit A.D."/>
            <person name="Santos A.J."/>
        </authorList>
    </citation>
    <scope>NUCLEOTIDE SEQUENCE</scope>
    <source>
        <tissue evidence="1">Shoot tissue taken approximately 20 cm above the soil surface</tissue>
    </source>
</reference>
<accession>A0A0A9FMC5</accession>
<reference evidence="1" key="2">
    <citation type="journal article" date="2015" name="Data Brief">
        <title>Shoot transcriptome of the giant reed, Arundo donax.</title>
        <authorList>
            <person name="Barrero R.A."/>
            <person name="Guerrero F.D."/>
            <person name="Moolhuijzen P."/>
            <person name="Goolsby J.A."/>
            <person name="Tidwell J."/>
            <person name="Bellgard S.E."/>
            <person name="Bellgard M.I."/>
        </authorList>
    </citation>
    <scope>NUCLEOTIDE SEQUENCE</scope>
    <source>
        <tissue evidence="1">Shoot tissue taken approximately 20 cm above the soil surface</tissue>
    </source>
</reference>
<dbReference type="AlphaFoldDB" id="A0A0A9FMC5"/>
<evidence type="ECO:0000313" key="1">
    <source>
        <dbReference type="EMBL" id="JAE13507.1"/>
    </source>
</evidence>
<sequence>MHVFVITEIKNNKASTYRFHYITNFSILQFSTISS</sequence>